<reference evidence="1 2" key="1">
    <citation type="submission" date="2019-07" db="EMBL/GenBank/DDBJ databases">
        <title>Genome assembly of two rare yeast pathogens: Diutina rugosa and Trichomonascus ciferrii.</title>
        <authorList>
            <person name="Mixao V."/>
            <person name="Saus E."/>
            <person name="Hansen A."/>
            <person name="Lass-Flor C."/>
            <person name="Gabaldon T."/>
        </authorList>
    </citation>
    <scope>NUCLEOTIDE SEQUENCE [LARGE SCALE GENOMIC DNA]</scope>
    <source>
        <strain evidence="1 2">CBS 613</strain>
    </source>
</reference>
<dbReference type="OMA" id="LRTPMSK"/>
<dbReference type="OrthoDB" id="4017072at2759"/>
<comment type="caution">
    <text evidence="1">The sequence shown here is derived from an EMBL/GenBank/DDBJ whole genome shotgun (WGS) entry which is preliminary data.</text>
</comment>
<dbReference type="GeneID" id="54780723"/>
<dbReference type="Proteomes" id="UP000449547">
    <property type="component" value="Unassembled WGS sequence"/>
</dbReference>
<gene>
    <name evidence="1" type="ORF">DIURU_002072</name>
</gene>
<sequence length="608" mass="68675">MISHRFYDKACRQAYRRAVGSHQRARLKPFEVDNTIPGTLLRSQLQRTHPATTIVTRAVASPLEATIANQLLDEPEEVPSDLRRYVASICARGVTDACGALINMVDIPAFIMGDILTRSPRSRRELDLQVDIWFEYGPEMTASLEPSRVQGYFENLLGYAIGYYGVSAAKFSRFLAHSVTVLPGERPQVVNYAMWQLIRKFYAANIHHSQSSHHLVAVYESLVGYLPRPVADLDLYGIGSIAMAVFTQSPAKARQLWGRHPAYINGASMTKAQQHVIDAVELSLCTKPETLLASFNQALARGGSTSWLWLMFLRKLRPLGILTEERAITVMNQLEKHAQDTLVTRDIVEAVLATVKSYKGLIAVTTSLEAMGIEPQLRSLLVPRHIRLLYRHRLQGLRYHPFPWSPPEAEAKQMSALDYARQLFESMPVHTNQAIGEFLDGESMAEPSQVWNHYKRLVMVDNVPNATSLVALIRAARKGRWEWQLVDGSTLFAPQIAVHQWKRHVATTRMGQVGWQQYLHLLAQNSYTDELAAIIKWWESLGFVPNRHTLLVLLRSLPRDHALRHIDHYHKVKHDSAKVPPPKVTPADVLHWPWPTKDELGPDIGAGP</sequence>
<dbReference type="AlphaFoldDB" id="A0A642URS2"/>
<dbReference type="RefSeq" id="XP_034013205.1">
    <property type="nucleotide sequence ID" value="XM_034154684.1"/>
</dbReference>
<dbReference type="VEuPathDB" id="FungiDB:DIURU_002072"/>
<evidence type="ECO:0000313" key="1">
    <source>
        <dbReference type="EMBL" id="KAA8904120.1"/>
    </source>
</evidence>
<keyword evidence="2" id="KW-1185">Reference proteome</keyword>
<name>A0A642URS2_DIURU</name>
<protein>
    <submittedName>
        <fullName evidence="1">Uncharacterized protein</fullName>
    </submittedName>
</protein>
<accession>A0A642URS2</accession>
<organism evidence="1 2">
    <name type="scientific">Diutina rugosa</name>
    <name type="common">Yeast</name>
    <name type="synonym">Candida rugosa</name>
    <dbReference type="NCBI Taxonomy" id="5481"/>
    <lineage>
        <taxon>Eukaryota</taxon>
        <taxon>Fungi</taxon>
        <taxon>Dikarya</taxon>
        <taxon>Ascomycota</taxon>
        <taxon>Saccharomycotina</taxon>
        <taxon>Pichiomycetes</taxon>
        <taxon>Debaryomycetaceae</taxon>
        <taxon>Diutina</taxon>
    </lineage>
</organism>
<evidence type="ECO:0000313" key="2">
    <source>
        <dbReference type="Proteomes" id="UP000449547"/>
    </source>
</evidence>
<proteinExistence type="predicted"/>
<dbReference type="EMBL" id="SWFT01000064">
    <property type="protein sequence ID" value="KAA8904120.1"/>
    <property type="molecule type" value="Genomic_DNA"/>
</dbReference>